<evidence type="ECO:0000313" key="11">
    <source>
        <dbReference type="Proteomes" id="UP000245728"/>
    </source>
</evidence>
<evidence type="ECO:0000259" key="9">
    <source>
        <dbReference type="Pfam" id="PF00149"/>
    </source>
</evidence>
<proteinExistence type="inferred from homology"/>
<dbReference type="NCBIfam" id="TIGR00668">
    <property type="entry name" value="apaH"/>
    <property type="match status" value="1"/>
</dbReference>
<comment type="similarity">
    <text evidence="2">Belongs to the Ap4A hydrolase family.</text>
</comment>
<evidence type="ECO:0000256" key="8">
    <source>
        <dbReference type="ARBA" id="ARBA00049417"/>
    </source>
</evidence>
<evidence type="ECO:0000256" key="1">
    <source>
        <dbReference type="ARBA" id="ARBA00003413"/>
    </source>
</evidence>
<protein>
    <recommendedName>
        <fullName evidence="3">bis(5'-nucleosyl)-tetraphosphatase (symmetrical)</fullName>
        <ecNumber evidence="3">3.6.1.41</ecNumber>
    </recommendedName>
    <alternativeName>
        <fullName evidence="6">Ap4A hydrolase</fullName>
    </alternativeName>
    <alternativeName>
        <fullName evidence="5">Diadenosine 5',5'''-P1,P4-tetraphosphate pyrophosphohydrolase</fullName>
    </alternativeName>
    <alternativeName>
        <fullName evidence="7">Diadenosine tetraphosphatase</fullName>
    </alternativeName>
</protein>
<dbReference type="PANTHER" id="PTHR42850:SF11">
    <property type="entry name" value="BIS(5'-NUCLEOSYL)-TETRAPHOSPHATASE [SYMMETRICAL]"/>
    <property type="match status" value="1"/>
</dbReference>
<dbReference type="SUPFAM" id="SSF56300">
    <property type="entry name" value="Metallo-dependent phosphatases"/>
    <property type="match status" value="1"/>
</dbReference>
<keyword evidence="4 10" id="KW-0378">Hydrolase</keyword>
<evidence type="ECO:0000256" key="7">
    <source>
        <dbReference type="ARBA" id="ARBA00033210"/>
    </source>
</evidence>
<dbReference type="InterPro" id="IPR004617">
    <property type="entry name" value="ApaH"/>
</dbReference>
<feature type="domain" description="Calcineurin-like phosphoesterase" evidence="9">
    <location>
        <begin position="4"/>
        <end position="157"/>
    </location>
</feature>
<dbReference type="GO" id="GO:0016791">
    <property type="term" value="F:phosphatase activity"/>
    <property type="evidence" value="ECO:0007669"/>
    <property type="project" value="TreeGrafter"/>
</dbReference>
<dbReference type="PIRSF" id="PIRSF000903">
    <property type="entry name" value="B5n-ttraPtase_sm"/>
    <property type="match status" value="1"/>
</dbReference>
<dbReference type="GO" id="GO:0008803">
    <property type="term" value="F:bis(5'-nucleosyl)-tetraphosphatase (symmetrical) activity"/>
    <property type="evidence" value="ECO:0007669"/>
    <property type="project" value="UniProtKB-EC"/>
</dbReference>
<accession>A0A2S2DZX3</accession>
<organism evidence="10 11">
    <name type="scientific">Saliniradius amylolyticus</name>
    <dbReference type="NCBI Taxonomy" id="2183582"/>
    <lineage>
        <taxon>Bacteria</taxon>
        <taxon>Pseudomonadati</taxon>
        <taxon>Pseudomonadota</taxon>
        <taxon>Gammaproteobacteria</taxon>
        <taxon>Alteromonadales</taxon>
        <taxon>Alteromonadaceae</taxon>
        <taxon>Saliniradius</taxon>
    </lineage>
</organism>
<dbReference type="EC" id="3.6.1.41" evidence="3"/>
<evidence type="ECO:0000256" key="4">
    <source>
        <dbReference type="ARBA" id="ARBA00022801"/>
    </source>
</evidence>
<gene>
    <name evidence="10" type="primary">apaH</name>
    <name evidence="10" type="ORF">HMF8227_00445</name>
</gene>
<name>A0A2S2DZX3_9ALTE</name>
<evidence type="ECO:0000256" key="3">
    <source>
        <dbReference type="ARBA" id="ARBA00012506"/>
    </source>
</evidence>
<comment type="catalytic activity">
    <reaction evidence="8">
        <text>P(1),P(4)-bis(5'-adenosyl) tetraphosphate + H2O = 2 ADP + 2 H(+)</text>
        <dbReference type="Rhea" id="RHEA:24252"/>
        <dbReference type="ChEBI" id="CHEBI:15377"/>
        <dbReference type="ChEBI" id="CHEBI:15378"/>
        <dbReference type="ChEBI" id="CHEBI:58141"/>
        <dbReference type="ChEBI" id="CHEBI:456216"/>
        <dbReference type="EC" id="3.6.1.41"/>
    </reaction>
</comment>
<reference evidence="10 11" key="1">
    <citation type="submission" date="2018-05" db="EMBL/GenBank/DDBJ databases">
        <title>Salinimonas sp. HMF8227 Genome sequencing and assembly.</title>
        <authorList>
            <person name="Kang H."/>
            <person name="Kang J."/>
            <person name="Cha I."/>
            <person name="Kim H."/>
            <person name="Joh K."/>
        </authorList>
    </citation>
    <scope>NUCLEOTIDE SEQUENCE [LARGE SCALE GENOMIC DNA]</scope>
    <source>
        <strain evidence="10 11">HMF8227</strain>
    </source>
</reference>
<dbReference type="NCBIfam" id="NF001204">
    <property type="entry name" value="PRK00166.1"/>
    <property type="match status" value="1"/>
</dbReference>
<dbReference type="InterPro" id="IPR050126">
    <property type="entry name" value="Ap4A_hydrolase"/>
</dbReference>
<dbReference type="Pfam" id="PF00149">
    <property type="entry name" value="Metallophos"/>
    <property type="match status" value="1"/>
</dbReference>
<evidence type="ECO:0000256" key="6">
    <source>
        <dbReference type="ARBA" id="ARBA00032248"/>
    </source>
</evidence>
<sequence>MARYVVGDIQGCYSGLRRLLDKCQFSPERDSLYAVGDLIGRGAEAKETLDYLLSLGDSFQTVLGNHDLHFLAVHLELAKNKPSNGFEPLLESRHRDEYVHWLRHCPLALAPVSNTLMTHAGLYPHWSIEHALDQATFVSQQLRSQGWQAVLSHMYGDEPRVWSDDLPTKQRNRFIINALTRMRYVTADGALELKTKTSTAQAPKELYPWFKHPEFSLKPGQRVIFGHWAALECKTQNEHVIGLDSGYIWGGSMTALDLDTGQCTRVPHLKG</sequence>
<dbReference type="RefSeq" id="WP_109338619.1">
    <property type="nucleotide sequence ID" value="NZ_CP029347.1"/>
</dbReference>
<dbReference type="Proteomes" id="UP000245728">
    <property type="component" value="Chromosome"/>
</dbReference>
<dbReference type="InterPro" id="IPR029052">
    <property type="entry name" value="Metallo-depent_PP-like"/>
</dbReference>
<dbReference type="InterPro" id="IPR004843">
    <property type="entry name" value="Calcineurin-like_PHP"/>
</dbReference>
<dbReference type="GO" id="GO:0005737">
    <property type="term" value="C:cytoplasm"/>
    <property type="evidence" value="ECO:0007669"/>
    <property type="project" value="TreeGrafter"/>
</dbReference>
<dbReference type="KEGG" id="salh:HMF8227_00445"/>
<comment type="function">
    <text evidence="1">Hydrolyzes diadenosine 5',5'''-P1,P4-tetraphosphate to yield ADP.</text>
</comment>
<keyword evidence="11" id="KW-1185">Reference proteome</keyword>
<evidence type="ECO:0000256" key="5">
    <source>
        <dbReference type="ARBA" id="ARBA00031248"/>
    </source>
</evidence>
<evidence type="ECO:0000313" key="10">
    <source>
        <dbReference type="EMBL" id="AWL10941.1"/>
    </source>
</evidence>
<dbReference type="AlphaFoldDB" id="A0A2S2DZX3"/>
<evidence type="ECO:0000256" key="2">
    <source>
        <dbReference type="ARBA" id="ARBA00005419"/>
    </source>
</evidence>
<dbReference type="EMBL" id="CP029347">
    <property type="protein sequence ID" value="AWL10941.1"/>
    <property type="molecule type" value="Genomic_DNA"/>
</dbReference>
<dbReference type="Gene3D" id="3.60.21.10">
    <property type="match status" value="1"/>
</dbReference>
<dbReference type="PANTHER" id="PTHR42850">
    <property type="entry name" value="METALLOPHOSPHOESTERASE"/>
    <property type="match status" value="1"/>
</dbReference>
<dbReference type="GO" id="GO:0110154">
    <property type="term" value="P:RNA decapping"/>
    <property type="evidence" value="ECO:0007669"/>
    <property type="project" value="TreeGrafter"/>
</dbReference>
<dbReference type="OrthoDB" id="9807890at2"/>